<reference evidence="1 2" key="1">
    <citation type="submission" date="2015-04" db="EMBL/GenBank/DDBJ databases">
        <title>The draft genome sequence of Erythrobacr gangjinensis K7-2.</title>
        <authorList>
            <person name="Zhuang L."/>
            <person name="Liu Y."/>
            <person name="Shao Z."/>
        </authorList>
    </citation>
    <scope>NUCLEOTIDE SEQUENCE [LARGE SCALE GENOMIC DNA]</scope>
    <source>
        <strain evidence="1 2">K7-2</strain>
    </source>
</reference>
<protein>
    <submittedName>
        <fullName evidence="1">Uncharacterized protein</fullName>
    </submittedName>
</protein>
<dbReference type="OrthoDB" id="7432721at2"/>
<gene>
    <name evidence="1" type="ORF">AAW01_07010</name>
</gene>
<dbReference type="KEGG" id="egn:BMF35_a0400"/>
<dbReference type="EMBL" id="LBHC01000002">
    <property type="protein sequence ID" value="KLE31352.1"/>
    <property type="molecule type" value="Genomic_DNA"/>
</dbReference>
<evidence type="ECO:0000313" key="2">
    <source>
        <dbReference type="Proteomes" id="UP000053070"/>
    </source>
</evidence>
<evidence type="ECO:0000313" key="1">
    <source>
        <dbReference type="EMBL" id="KLE31352.1"/>
    </source>
</evidence>
<dbReference type="AlphaFoldDB" id="A0A0G9MKZ1"/>
<accession>A0A0G9MKZ1</accession>
<dbReference type="Proteomes" id="UP000053070">
    <property type="component" value="Unassembled WGS sequence"/>
</dbReference>
<proteinExistence type="predicted"/>
<sequence length="254" mass="28401">MKIIATLFLSALIFLAVPARATPEDIITLRDEVFAIGPDSVFVLRTSRDNMGSYYNLQIESHLVRIDLESGDETSWLVYRALRQTVFDEDPALERHETVTQSVGYWHDPFAVIADAGATFHAGSSDAGMRLPQPETGEAEPDRFTIRYDRDVIFAFSQMQARARARSAVDVFGQSLFDAPRMSTASTRELFLEMFAGMMSEWGVCDFATDGLPEGMGDRRIQLVRMQCGDEDVDNSLSLIQLARPTGADSENRR</sequence>
<dbReference type="PATRIC" id="fig|502682.8.peg.1429"/>
<dbReference type="RefSeq" id="WP_047006704.1">
    <property type="nucleotide sequence ID" value="NZ_CP018097.1"/>
</dbReference>
<organism evidence="1 2">
    <name type="scientific">Aurantiacibacter gangjinensis</name>
    <dbReference type="NCBI Taxonomy" id="502682"/>
    <lineage>
        <taxon>Bacteria</taxon>
        <taxon>Pseudomonadati</taxon>
        <taxon>Pseudomonadota</taxon>
        <taxon>Alphaproteobacteria</taxon>
        <taxon>Sphingomonadales</taxon>
        <taxon>Erythrobacteraceae</taxon>
        <taxon>Aurantiacibacter</taxon>
    </lineage>
</organism>
<comment type="caution">
    <text evidence="1">The sequence shown here is derived from an EMBL/GenBank/DDBJ whole genome shotgun (WGS) entry which is preliminary data.</text>
</comment>
<keyword evidence="2" id="KW-1185">Reference proteome</keyword>
<name>A0A0G9MKZ1_9SPHN</name>